<dbReference type="RefSeq" id="WP_121222049.1">
    <property type="nucleotide sequence ID" value="NZ_JBIUBA010000010.1"/>
</dbReference>
<evidence type="ECO:0000313" key="1">
    <source>
        <dbReference type="EMBL" id="RKT69931.1"/>
    </source>
</evidence>
<proteinExistence type="predicted"/>
<dbReference type="OrthoDB" id="9852211at2"/>
<name>A0A495X6B7_9PSEU</name>
<protein>
    <submittedName>
        <fullName evidence="1">Uncharacterized protein</fullName>
    </submittedName>
</protein>
<dbReference type="Proteomes" id="UP000272729">
    <property type="component" value="Unassembled WGS sequence"/>
</dbReference>
<accession>A0A495X6B7</accession>
<organism evidence="1 2">
    <name type="scientific">Saccharothrix variisporea</name>
    <dbReference type="NCBI Taxonomy" id="543527"/>
    <lineage>
        <taxon>Bacteria</taxon>
        <taxon>Bacillati</taxon>
        <taxon>Actinomycetota</taxon>
        <taxon>Actinomycetes</taxon>
        <taxon>Pseudonocardiales</taxon>
        <taxon>Pseudonocardiaceae</taxon>
        <taxon>Saccharothrix</taxon>
    </lineage>
</organism>
<sequence length="199" mass="21372">MSSIKVDLAVRGRPPMSIVLPAQEVISTTLVVSNTDPSLPTLLSVERIVAKVGNLGIAVADERVLTALAAMVNEHYLAVRPNLWHDTEIRVEGEVPPKGADAESFRAVGALRAPVLHSAETIMRSGHPVGSPQRRAEETRLVDTVNATIVQQRSIWDRWPGQVAKYVAGTLLSPIITALIGVPLLDLANYALAGVNRIV</sequence>
<keyword evidence="2" id="KW-1185">Reference proteome</keyword>
<evidence type="ECO:0000313" key="2">
    <source>
        <dbReference type="Proteomes" id="UP000272729"/>
    </source>
</evidence>
<dbReference type="EMBL" id="RBXR01000001">
    <property type="protein sequence ID" value="RKT69931.1"/>
    <property type="molecule type" value="Genomic_DNA"/>
</dbReference>
<reference evidence="1 2" key="1">
    <citation type="submission" date="2018-10" db="EMBL/GenBank/DDBJ databases">
        <title>Sequencing the genomes of 1000 actinobacteria strains.</title>
        <authorList>
            <person name="Klenk H.-P."/>
        </authorList>
    </citation>
    <scope>NUCLEOTIDE SEQUENCE [LARGE SCALE GENOMIC DNA]</scope>
    <source>
        <strain evidence="1 2">DSM 43911</strain>
    </source>
</reference>
<gene>
    <name evidence="1" type="ORF">DFJ66_3170</name>
</gene>
<comment type="caution">
    <text evidence="1">The sequence shown here is derived from an EMBL/GenBank/DDBJ whole genome shotgun (WGS) entry which is preliminary data.</text>
</comment>
<dbReference type="AlphaFoldDB" id="A0A495X6B7"/>